<evidence type="ECO:0000256" key="21">
    <source>
        <dbReference type="PROSITE-ProRule" id="PRU00708"/>
    </source>
</evidence>
<feature type="repeat" description="PPR" evidence="21">
    <location>
        <begin position="982"/>
        <end position="1012"/>
    </location>
</feature>
<dbReference type="Pfam" id="PF00069">
    <property type="entry name" value="Pkinase"/>
    <property type="match status" value="1"/>
</dbReference>
<dbReference type="PANTHER" id="PTHR47926:SF391">
    <property type="entry name" value="TETRATRICOPEPTIDE-LIKE HELICAL DOMAIN SUPERFAMILY"/>
    <property type="match status" value="1"/>
</dbReference>
<dbReference type="InterPro" id="IPR046960">
    <property type="entry name" value="PPR_At4g14850-like_plant"/>
</dbReference>
<evidence type="ECO:0000256" key="15">
    <source>
        <dbReference type="ARBA" id="ARBA00023136"/>
    </source>
</evidence>
<evidence type="ECO:0000256" key="4">
    <source>
        <dbReference type="ARBA" id="ARBA00022527"/>
    </source>
</evidence>
<keyword evidence="26" id="KW-0378">Hydrolase</keyword>
<evidence type="ECO:0000256" key="13">
    <source>
        <dbReference type="ARBA" id="ARBA00022840"/>
    </source>
</evidence>
<keyword evidence="12 26" id="KW-0418">Kinase</keyword>
<evidence type="ECO:0000256" key="10">
    <source>
        <dbReference type="ARBA" id="ARBA00022737"/>
    </source>
</evidence>
<evidence type="ECO:0000313" key="27">
    <source>
        <dbReference type="Proteomes" id="UP000236161"/>
    </source>
</evidence>
<evidence type="ECO:0000259" key="25">
    <source>
        <dbReference type="PROSITE" id="PS50948"/>
    </source>
</evidence>
<comment type="catalytic activity">
    <reaction evidence="20">
        <text>L-seryl-[protein] + ATP = O-phospho-L-seryl-[protein] + ADP + H(+)</text>
        <dbReference type="Rhea" id="RHEA:17989"/>
        <dbReference type="Rhea" id="RHEA-COMP:9863"/>
        <dbReference type="Rhea" id="RHEA-COMP:11604"/>
        <dbReference type="ChEBI" id="CHEBI:15378"/>
        <dbReference type="ChEBI" id="CHEBI:29999"/>
        <dbReference type="ChEBI" id="CHEBI:30616"/>
        <dbReference type="ChEBI" id="CHEBI:83421"/>
        <dbReference type="ChEBI" id="CHEBI:456216"/>
        <dbReference type="EC" id="2.7.11.1"/>
    </reaction>
</comment>
<evidence type="ECO:0000256" key="5">
    <source>
        <dbReference type="ARBA" id="ARBA00022553"/>
    </source>
</evidence>
<dbReference type="GO" id="GO:0005886">
    <property type="term" value="C:plasma membrane"/>
    <property type="evidence" value="ECO:0007669"/>
    <property type="project" value="UniProtKB-SubCell"/>
</dbReference>
<keyword evidence="9 26" id="KW-0430">Lectin</keyword>
<dbReference type="PROSITE" id="PS50948">
    <property type="entry name" value="PAN"/>
    <property type="match status" value="1"/>
</dbReference>
<dbReference type="PROSITE" id="PS00108">
    <property type="entry name" value="PROTEIN_KINASE_ST"/>
    <property type="match status" value="1"/>
</dbReference>
<dbReference type="Gene3D" id="1.25.40.10">
    <property type="entry name" value="Tetratricopeptide repeat domain"/>
    <property type="match status" value="3"/>
</dbReference>
<dbReference type="PROSITE" id="PS51375">
    <property type="entry name" value="PPR"/>
    <property type="match status" value="2"/>
</dbReference>
<dbReference type="GO" id="GO:0005524">
    <property type="term" value="F:ATP binding"/>
    <property type="evidence" value="ECO:0007669"/>
    <property type="project" value="UniProtKB-UniRule"/>
</dbReference>
<comment type="subcellular location">
    <subcellularLocation>
        <location evidence="1">Cell membrane</location>
        <topology evidence="1">Single-pass type I membrane protein</topology>
    </subcellularLocation>
</comment>
<evidence type="ECO:0000256" key="22">
    <source>
        <dbReference type="PROSITE-ProRule" id="PRU10141"/>
    </source>
</evidence>
<evidence type="ECO:0000256" key="7">
    <source>
        <dbReference type="ARBA" id="ARBA00022692"/>
    </source>
</evidence>
<evidence type="ECO:0000256" key="6">
    <source>
        <dbReference type="ARBA" id="ARBA00022679"/>
    </source>
</evidence>
<evidence type="ECO:0000313" key="26">
    <source>
        <dbReference type="EMBL" id="PKA45678.1"/>
    </source>
</evidence>
<gene>
    <name evidence="26" type="ORF">AXF42_Ash011018</name>
</gene>
<dbReference type="SMART" id="SM00473">
    <property type="entry name" value="PAN_AP"/>
    <property type="match status" value="1"/>
</dbReference>
<dbReference type="Pfam" id="PF01535">
    <property type="entry name" value="PPR"/>
    <property type="match status" value="6"/>
</dbReference>
<keyword evidence="5" id="KW-0597">Phosphoprotein</keyword>
<dbReference type="SUPFAM" id="SSF48452">
    <property type="entry name" value="TPR-like"/>
    <property type="match status" value="2"/>
</dbReference>
<dbReference type="FunFam" id="3.30.200.20:FF:000370">
    <property type="entry name" value="Receptor-like protein kinase 4"/>
    <property type="match status" value="1"/>
</dbReference>
<dbReference type="GO" id="GO:0030246">
    <property type="term" value="F:carbohydrate binding"/>
    <property type="evidence" value="ECO:0007669"/>
    <property type="project" value="UniProtKB-KW"/>
</dbReference>
<feature type="domain" description="Apple" evidence="25">
    <location>
        <begin position="201"/>
        <end position="286"/>
    </location>
</feature>
<organism evidence="26 27">
    <name type="scientific">Apostasia shenzhenica</name>
    <dbReference type="NCBI Taxonomy" id="1088818"/>
    <lineage>
        <taxon>Eukaryota</taxon>
        <taxon>Viridiplantae</taxon>
        <taxon>Streptophyta</taxon>
        <taxon>Embryophyta</taxon>
        <taxon>Tracheophyta</taxon>
        <taxon>Spermatophyta</taxon>
        <taxon>Magnoliopsida</taxon>
        <taxon>Liliopsida</taxon>
        <taxon>Asparagales</taxon>
        <taxon>Orchidaceae</taxon>
        <taxon>Apostasioideae</taxon>
        <taxon>Apostasia</taxon>
    </lineage>
</organism>
<dbReference type="InterPro" id="IPR011009">
    <property type="entry name" value="Kinase-like_dom_sf"/>
</dbReference>
<evidence type="ECO:0000256" key="3">
    <source>
        <dbReference type="ARBA" id="ARBA00022475"/>
    </source>
</evidence>
<keyword evidence="11 22" id="KW-0547">Nucleotide-binding</keyword>
<keyword evidence="16" id="KW-1015">Disulfide bond</keyword>
<keyword evidence="4" id="KW-0723">Serine/threonine-protein kinase</keyword>
<dbReference type="GO" id="GO:0016787">
    <property type="term" value="F:hydrolase activity"/>
    <property type="evidence" value="ECO:0007669"/>
    <property type="project" value="UniProtKB-KW"/>
</dbReference>
<dbReference type="Gene3D" id="1.10.510.10">
    <property type="entry name" value="Transferase(Phosphotransferase) domain 1"/>
    <property type="match status" value="1"/>
</dbReference>
<comment type="catalytic activity">
    <reaction evidence="19">
        <text>L-threonyl-[protein] + ATP = O-phospho-L-threonyl-[protein] + ADP + H(+)</text>
        <dbReference type="Rhea" id="RHEA:46608"/>
        <dbReference type="Rhea" id="RHEA-COMP:11060"/>
        <dbReference type="Rhea" id="RHEA-COMP:11605"/>
        <dbReference type="ChEBI" id="CHEBI:15378"/>
        <dbReference type="ChEBI" id="CHEBI:30013"/>
        <dbReference type="ChEBI" id="CHEBI:30616"/>
        <dbReference type="ChEBI" id="CHEBI:61977"/>
        <dbReference type="ChEBI" id="CHEBI:456216"/>
        <dbReference type="EC" id="2.7.11.1"/>
    </reaction>
</comment>
<dbReference type="EC" id="2.7.11.1" evidence="2"/>
<evidence type="ECO:0000256" key="14">
    <source>
        <dbReference type="ARBA" id="ARBA00022989"/>
    </source>
</evidence>
<dbReference type="Gene3D" id="3.30.200.20">
    <property type="entry name" value="Phosphorylase Kinase, domain 1"/>
    <property type="match status" value="1"/>
</dbReference>
<proteinExistence type="predicted"/>
<keyword evidence="18" id="KW-0325">Glycoprotein</keyword>
<keyword evidence="13 22" id="KW-0067">ATP-binding</keyword>
<dbReference type="FunFam" id="1.25.40.10:FF:000345">
    <property type="entry name" value="Pentatricopeptide repeat-containing protein"/>
    <property type="match status" value="1"/>
</dbReference>
<dbReference type="PROSITE" id="PS50011">
    <property type="entry name" value="PROTEIN_KINASE_DOM"/>
    <property type="match status" value="1"/>
</dbReference>
<dbReference type="EMBL" id="KZ454830">
    <property type="protein sequence ID" value="PKA45678.1"/>
    <property type="molecule type" value="Genomic_DNA"/>
</dbReference>
<keyword evidence="27" id="KW-1185">Reference proteome</keyword>
<evidence type="ECO:0000256" key="2">
    <source>
        <dbReference type="ARBA" id="ARBA00012513"/>
    </source>
</evidence>
<evidence type="ECO:0000256" key="1">
    <source>
        <dbReference type="ARBA" id="ARBA00004251"/>
    </source>
</evidence>
<keyword evidence="3" id="KW-1003">Cell membrane</keyword>
<dbReference type="AlphaFoldDB" id="A0A2H9ZQW2"/>
<dbReference type="GO" id="GO:0106310">
    <property type="term" value="F:protein serine kinase activity"/>
    <property type="evidence" value="ECO:0007669"/>
    <property type="project" value="RHEA"/>
</dbReference>
<dbReference type="FunFam" id="1.25.40.10:FF:000348">
    <property type="entry name" value="Pentatricopeptide repeat-containing protein chloroplastic"/>
    <property type="match status" value="1"/>
</dbReference>
<evidence type="ECO:0000256" key="12">
    <source>
        <dbReference type="ARBA" id="ARBA00022777"/>
    </source>
</evidence>
<keyword evidence="14 23" id="KW-1133">Transmembrane helix</keyword>
<dbReference type="GO" id="GO:0003723">
    <property type="term" value="F:RNA binding"/>
    <property type="evidence" value="ECO:0007669"/>
    <property type="project" value="InterPro"/>
</dbReference>
<reference evidence="26 27" key="1">
    <citation type="journal article" date="2017" name="Nature">
        <title>The Apostasia genome and the evolution of orchids.</title>
        <authorList>
            <person name="Zhang G.Q."/>
            <person name="Liu K.W."/>
            <person name="Li Z."/>
            <person name="Lohaus R."/>
            <person name="Hsiao Y.Y."/>
            <person name="Niu S.C."/>
            <person name="Wang J.Y."/>
            <person name="Lin Y.C."/>
            <person name="Xu Q."/>
            <person name="Chen L.J."/>
            <person name="Yoshida K."/>
            <person name="Fujiwara S."/>
            <person name="Wang Z.W."/>
            <person name="Zhang Y.Q."/>
            <person name="Mitsuda N."/>
            <person name="Wang M."/>
            <person name="Liu G.H."/>
            <person name="Pecoraro L."/>
            <person name="Huang H.X."/>
            <person name="Xiao X.J."/>
            <person name="Lin M."/>
            <person name="Wu X.Y."/>
            <person name="Wu W.L."/>
            <person name="Chen Y.Y."/>
            <person name="Chang S.B."/>
            <person name="Sakamoto S."/>
            <person name="Ohme-Takagi M."/>
            <person name="Yagi M."/>
            <person name="Zeng S.J."/>
            <person name="Shen C.Y."/>
            <person name="Yeh C.M."/>
            <person name="Luo Y.B."/>
            <person name="Tsai W.C."/>
            <person name="Van de Peer Y."/>
            <person name="Liu Z.J."/>
        </authorList>
    </citation>
    <scope>NUCLEOTIDE SEQUENCE [LARGE SCALE GENOMIC DNA]</scope>
    <source>
        <strain evidence="27">cv. Shenzhen</strain>
        <tissue evidence="26">Stem</tissue>
    </source>
</reference>
<feature type="transmembrane region" description="Helical" evidence="23">
    <location>
        <begin position="12"/>
        <end position="34"/>
    </location>
</feature>
<dbReference type="InterPro" id="IPR017441">
    <property type="entry name" value="Protein_kinase_ATP_BS"/>
</dbReference>
<evidence type="ECO:0000256" key="16">
    <source>
        <dbReference type="ARBA" id="ARBA00023157"/>
    </source>
</evidence>
<sequence length="1127" mass="125124">MNILLIQGSSSSSFPLLCIGFFLTVIIITVPLSASNDTMYPEQSLSETIDRNGTSEFFLEWNQSEKYWRSGLWTGHYFAAVPILPEMKTHTIVTISYVDNKERRYTTCTYRDPSKITRQIMDVNGQIKQLVWMDDAQDWVLFFSRPSSQCDVYSICGPFGVCDQKSLPVCSCAHGFSPASLSDWELNDWSSGCARNTKLECGNSISTTKEKDGFLVMPNMMLPTNPTFLEAYKLEKDCRSACLNDCSCNAYAHNGSGCLTWNKEPRNLQQLHERDGTAQTLYVRLAASDLPRSKHNHKILITVISVVTVIGILAILVVLLNIFLRFRQRRFISSAQAMEGSCVRFTYAELQHITKDFSEKLGGGGFGSVFKGTLPDSIAIAVKKHEGVRQGEKQFRAEVRTLCTIQHINLIRLRGFCSEGDKKLLVYEFMQNGSLDSILFGSRKILSWKTRYEIITGIARGLAYLHEKCMERIIHCDIKPENILLDENFYPKVADFGMAKLIGRDISREVLALLDDRLEGDAVMEELVTASRVASWCIQDDEAHRPSMGQVVQILDGVVEVNVAPVPRSNVIFPIRIASQLILLSVSCTSIDRVSRLHECSGGVKVSSIVCACTKNQQFMASIASMAKGGIDLRSLLLHMSDECCCMRQLKRIHACLLRHHILSPLILAKLLLFTALSPKGSLRYATLIFSHNCRNISSSTASFFYNTLMRGYADTSCPFLSLSIFISMRRCSVPPDHFTFTFLLKAQARSSSSSKYDAAIHAQVLKFGCLGSRLSHHHVHNALIHLYASRAVVDSARQLLEEMPLPPDAVSWSGLLTAHLRAGDPDAARAVFDRSIPAEQRDVVSWTAIISGYTRSGRPRDALHLFDAMPMLPDEVTMVGVVTACAALGDLKTGERLHRYVEARGLDWMVALRNALIDMYAKCGCLPLARMVFDGMGVYRTRTVVTWNSMIWAHSAHGDAEGAIALFRRLSSGEDPRLRPDKVSNLAVLSACAHAGRVDEGRKLFDEMTEASGVEVGVEHYGCMVDMLGRAGILEEAWLLIESMPIPSNDAVWGALLAGCRIHGDVEMGKKAVKKLVELKPHEGGYYILLSAIYVAAGRPGEAALIRRHMTRSKATKTTGLSRGCS</sequence>
<keyword evidence="6" id="KW-0808">Transferase</keyword>
<dbReference type="SMART" id="SM00220">
    <property type="entry name" value="S_TKc"/>
    <property type="match status" value="1"/>
</dbReference>
<evidence type="ECO:0000256" key="18">
    <source>
        <dbReference type="ARBA" id="ARBA00023180"/>
    </source>
</evidence>
<keyword evidence="17 26" id="KW-0675">Receptor</keyword>
<dbReference type="Pfam" id="PF08276">
    <property type="entry name" value="PAN_2"/>
    <property type="match status" value="1"/>
</dbReference>
<dbReference type="InterPro" id="IPR011990">
    <property type="entry name" value="TPR-like_helical_dom_sf"/>
</dbReference>
<dbReference type="PANTHER" id="PTHR47926">
    <property type="entry name" value="PENTATRICOPEPTIDE REPEAT-CONTAINING PROTEIN"/>
    <property type="match status" value="1"/>
</dbReference>
<feature type="repeat" description="PPR" evidence="21">
    <location>
        <begin position="843"/>
        <end position="873"/>
    </location>
</feature>
<dbReference type="InterPro" id="IPR002885">
    <property type="entry name" value="PPR_rpt"/>
</dbReference>
<evidence type="ECO:0000256" key="19">
    <source>
        <dbReference type="ARBA" id="ARBA00047899"/>
    </source>
</evidence>
<dbReference type="InterPro" id="IPR000719">
    <property type="entry name" value="Prot_kinase_dom"/>
</dbReference>
<keyword evidence="10" id="KW-0677">Repeat</keyword>
<dbReference type="SUPFAM" id="SSF56112">
    <property type="entry name" value="Protein kinase-like (PK-like)"/>
    <property type="match status" value="1"/>
</dbReference>
<dbReference type="InterPro" id="IPR008271">
    <property type="entry name" value="Ser/Thr_kinase_AS"/>
</dbReference>
<dbReference type="Pfam" id="PF00954">
    <property type="entry name" value="S_locus_glycop"/>
    <property type="match status" value="1"/>
</dbReference>
<dbReference type="InterPro" id="IPR046848">
    <property type="entry name" value="E_motif"/>
</dbReference>
<evidence type="ECO:0000256" key="20">
    <source>
        <dbReference type="ARBA" id="ARBA00048679"/>
    </source>
</evidence>
<dbReference type="PROSITE" id="PS00107">
    <property type="entry name" value="PROTEIN_KINASE_ATP"/>
    <property type="match status" value="1"/>
</dbReference>
<feature type="binding site" evidence="22">
    <location>
        <position position="384"/>
    </location>
    <ligand>
        <name>ATP</name>
        <dbReference type="ChEBI" id="CHEBI:30616"/>
    </ligand>
</feature>
<feature type="transmembrane region" description="Helical" evidence="23">
    <location>
        <begin position="299"/>
        <end position="324"/>
    </location>
</feature>
<dbReference type="OrthoDB" id="185373at2759"/>
<name>A0A2H9ZQW2_9ASPA</name>
<dbReference type="Pfam" id="PF20431">
    <property type="entry name" value="E_motif"/>
    <property type="match status" value="1"/>
</dbReference>
<dbReference type="GO" id="GO:0048544">
    <property type="term" value="P:recognition of pollen"/>
    <property type="evidence" value="ECO:0007669"/>
    <property type="project" value="InterPro"/>
</dbReference>
<keyword evidence="8" id="KW-0732">Signal</keyword>
<evidence type="ECO:0000256" key="8">
    <source>
        <dbReference type="ARBA" id="ARBA00022729"/>
    </source>
</evidence>
<keyword evidence="15 23" id="KW-0472">Membrane</keyword>
<evidence type="ECO:0000259" key="24">
    <source>
        <dbReference type="PROSITE" id="PS50011"/>
    </source>
</evidence>
<evidence type="ECO:0000256" key="17">
    <source>
        <dbReference type="ARBA" id="ARBA00023170"/>
    </source>
</evidence>
<dbReference type="Proteomes" id="UP000236161">
    <property type="component" value="Unassembled WGS sequence"/>
</dbReference>
<evidence type="ECO:0000256" key="11">
    <source>
        <dbReference type="ARBA" id="ARBA00022741"/>
    </source>
</evidence>
<evidence type="ECO:0000256" key="9">
    <source>
        <dbReference type="ARBA" id="ARBA00022734"/>
    </source>
</evidence>
<protein>
    <recommendedName>
        <fullName evidence="2">non-specific serine/threonine protein kinase</fullName>
        <ecNumber evidence="2">2.7.11.1</ecNumber>
    </recommendedName>
</protein>
<dbReference type="InterPro" id="IPR003609">
    <property type="entry name" value="Pan_app"/>
</dbReference>
<dbReference type="FunFam" id="1.10.510.10:FF:001424">
    <property type="entry name" value="Protein kinase superfamily protein"/>
    <property type="match status" value="1"/>
</dbReference>
<dbReference type="NCBIfam" id="TIGR00756">
    <property type="entry name" value="PPR"/>
    <property type="match status" value="2"/>
</dbReference>
<feature type="domain" description="Protein kinase" evidence="24">
    <location>
        <begin position="355"/>
        <end position="663"/>
    </location>
</feature>
<dbReference type="GO" id="GO:0009451">
    <property type="term" value="P:RNA modification"/>
    <property type="evidence" value="ECO:0007669"/>
    <property type="project" value="InterPro"/>
</dbReference>
<dbReference type="GO" id="GO:0004674">
    <property type="term" value="F:protein serine/threonine kinase activity"/>
    <property type="evidence" value="ECO:0007669"/>
    <property type="project" value="UniProtKB-KW"/>
</dbReference>
<accession>A0A2H9ZQW2</accession>
<dbReference type="InterPro" id="IPR000858">
    <property type="entry name" value="S_locus_glycoprot_dom"/>
</dbReference>
<evidence type="ECO:0000256" key="23">
    <source>
        <dbReference type="SAM" id="Phobius"/>
    </source>
</evidence>
<dbReference type="CDD" id="cd01098">
    <property type="entry name" value="PAN_AP_plant"/>
    <property type="match status" value="1"/>
</dbReference>
<keyword evidence="7 23" id="KW-0812">Transmembrane</keyword>